<dbReference type="Pfam" id="PF00685">
    <property type="entry name" value="Sulfotransfer_1"/>
    <property type="match status" value="1"/>
</dbReference>
<sequence>MNQMISPVKTTELQKSIIDSTIWNDFQYRNDDIVIGTYSKSGTTWMQQIVSQLIFSGEETHDVAEISPWLDFAFSPKEAVLAQLEAQAHRRFIKTHLPADALLFNDNAKYIYIGRDGRDVLWSLYNHVVNIDHDQQRQLAEKSGKTELPQMPRLDMSVVEYFHYWLDHDGEPFWSFWHHIRSWWSLRNSPNVYLVHFANLKQDMAGEIRRIADFIEQPIDESVWPDILQHCSFEHMKSHAEKYVPAGGSIWKGGARTFMNKGNNGRWRDVLSAAEIEKYEQLVARELDSDCAHWLATGELR</sequence>
<evidence type="ECO:0000256" key="2">
    <source>
        <dbReference type="ARBA" id="ARBA00022679"/>
    </source>
</evidence>
<comment type="similarity">
    <text evidence="1">Belongs to the sulfotransferase 1 family.</text>
</comment>
<proteinExistence type="inferred from homology"/>
<keyword evidence="2" id="KW-0808">Transferase</keyword>
<name>A0A0C5W4V0_9GAMM</name>
<feature type="domain" description="Sulfotransferase" evidence="3">
    <location>
        <begin position="31"/>
        <end position="287"/>
    </location>
</feature>
<dbReference type="Proteomes" id="UP000032266">
    <property type="component" value="Chromosome"/>
</dbReference>
<dbReference type="InterPro" id="IPR027417">
    <property type="entry name" value="P-loop_NTPase"/>
</dbReference>
<reference evidence="4 5" key="1">
    <citation type="submission" date="2014-01" db="EMBL/GenBank/DDBJ databases">
        <title>Full genme sequencing of cellulolytic bacterium Gynuella sunshinyii YC6258T gen. nov., sp. nov.</title>
        <authorList>
            <person name="Khan H."/>
            <person name="Chung E.J."/>
            <person name="Chung Y.R."/>
        </authorList>
    </citation>
    <scope>NUCLEOTIDE SEQUENCE [LARGE SCALE GENOMIC DNA]</scope>
    <source>
        <strain evidence="4 5">YC6258</strain>
    </source>
</reference>
<dbReference type="OrthoDB" id="3399180at2"/>
<evidence type="ECO:0000259" key="3">
    <source>
        <dbReference type="Pfam" id="PF00685"/>
    </source>
</evidence>
<dbReference type="STRING" id="1445510.YC6258_05606"/>
<dbReference type="GO" id="GO:0008146">
    <property type="term" value="F:sulfotransferase activity"/>
    <property type="evidence" value="ECO:0007669"/>
    <property type="project" value="InterPro"/>
</dbReference>
<gene>
    <name evidence="4" type="ORF">YC6258_05606</name>
</gene>
<dbReference type="PANTHER" id="PTHR11783">
    <property type="entry name" value="SULFOTRANSFERASE SULT"/>
    <property type="match status" value="1"/>
</dbReference>
<dbReference type="EMBL" id="CP007142">
    <property type="protein sequence ID" value="AJQ97634.1"/>
    <property type="molecule type" value="Genomic_DNA"/>
</dbReference>
<dbReference type="KEGG" id="gsn:YC6258_05606"/>
<dbReference type="PATRIC" id="fig|1445510.3.peg.5571"/>
<organism evidence="4 5">
    <name type="scientific">Gynuella sunshinyii YC6258</name>
    <dbReference type="NCBI Taxonomy" id="1445510"/>
    <lineage>
        <taxon>Bacteria</taxon>
        <taxon>Pseudomonadati</taxon>
        <taxon>Pseudomonadota</taxon>
        <taxon>Gammaproteobacteria</taxon>
        <taxon>Oceanospirillales</taxon>
        <taxon>Saccharospirillaceae</taxon>
        <taxon>Gynuella</taxon>
    </lineage>
</organism>
<dbReference type="HOGENOM" id="CLU_027239_3_0_6"/>
<dbReference type="AlphaFoldDB" id="A0A0C5W4V0"/>
<dbReference type="RefSeq" id="WP_044619338.1">
    <property type="nucleotide sequence ID" value="NZ_CP007142.1"/>
</dbReference>
<dbReference type="InterPro" id="IPR000863">
    <property type="entry name" value="Sulfotransferase_dom"/>
</dbReference>
<keyword evidence="5" id="KW-1185">Reference proteome</keyword>
<evidence type="ECO:0000256" key="1">
    <source>
        <dbReference type="ARBA" id="ARBA00005771"/>
    </source>
</evidence>
<evidence type="ECO:0000313" key="4">
    <source>
        <dbReference type="EMBL" id="AJQ97634.1"/>
    </source>
</evidence>
<dbReference type="SUPFAM" id="SSF52540">
    <property type="entry name" value="P-loop containing nucleoside triphosphate hydrolases"/>
    <property type="match status" value="1"/>
</dbReference>
<accession>A0A0C5W4V0</accession>
<protein>
    <submittedName>
        <fullName evidence="4">Tryptophanase</fullName>
    </submittedName>
</protein>
<dbReference type="Gene3D" id="3.40.50.300">
    <property type="entry name" value="P-loop containing nucleotide triphosphate hydrolases"/>
    <property type="match status" value="1"/>
</dbReference>
<evidence type="ECO:0000313" key="5">
    <source>
        <dbReference type="Proteomes" id="UP000032266"/>
    </source>
</evidence>